<evidence type="ECO:0000313" key="3">
    <source>
        <dbReference type="EMBL" id="KAF0521142.1"/>
    </source>
</evidence>
<dbReference type="OrthoDB" id="2355212at2759"/>
<comment type="caution">
    <text evidence="3">The sequence shown here is derived from an EMBL/GenBank/DDBJ whole genome shotgun (WGS) entry which is preliminary data.</text>
</comment>
<keyword evidence="2" id="KW-0812">Transmembrane</keyword>
<dbReference type="Proteomes" id="UP000439903">
    <property type="component" value="Unassembled WGS sequence"/>
</dbReference>
<feature type="transmembrane region" description="Helical" evidence="2">
    <location>
        <begin position="55"/>
        <end position="74"/>
    </location>
</feature>
<feature type="transmembrane region" description="Helical" evidence="2">
    <location>
        <begin position="138"/>
        <end position="160"/>
    </location>
</feature>
<feature type="transmembrane region" description="Helical" evidence="2">
    <location>
        <begin position="86"/>
        <end position="109"/>
    </location>
</feature>
<reference evidence="3 4" key="1">
    <citation type="journal article" date="2019" name="Environ. Microbiol.">
        <title>At the nexus of three kingdoms: the genome of the mycorrhizal fungus Gigaspora margarita provides insights into plant, endobacterial and fungal interactions.</title>
        <authorList>
            <person name="Venice F."/>
            <person name="Ghignone S."/>
            <person name="Salvioli di Fossalunga A."/>
            <person name="Amselem J."/>
            <person name="Novero M."/>
            <person name="Xianan X."/>
            <person name="Sedzielewska Toro K."/>
            <person name="Morin E."/>
            <person name="Lipzen A."/>
            <person name="Grigoriev I.V."/>
            <person name="Henrissat B."/>
            <person name="Martin F.M."/>
            <person name="Bonfante P."/>
        </authorList>
    </citation>
    <scope>NUCLEOTIDE SEQUENCE [LARGE SCALE GENOMIC DNA]</scope>
    <source>
        <strain evidence="3 4">BEG34</strain>
    </source>
</reference>
<keyword evidence="4" id="KW-1185">Reference proteome</keyword>
<feature type="compositionally biased region" description="Polar residues" evidence="1">
    <location>
        <begin position="170"/>
        <end position="181"/>
    </location>
</feature>
<gene>
    <name evidence="3" type="ORF">F8M41_015930</name>
</gene>
<name>A0A8H4AQ19_GIGMA</name>
<accession>A0A8H4AQ19</accession>
<dbReference type="AlphaFoldDB" id="A0A8H4AQ19"/>
<evidence type="ECO:0000256" key="1">
    <source>
        <dbReference type="SAM" id="MobiDB-lite"/>
    </source>
</evidence>
<sequence length="206" mass="22903">MNLVDKTTKCCGCVPLRGGVIFITIFSLVGLTYIILSDVLTVTSTDYSIGTVVDLIISALFLPVIIFGLFVTCFEKKSYLLRIYSILYNAFAVIEILDSLVAIFLIIAYRSPVVNECYASNLNFNCDREYNRLEAQVILINVLIIFFMTHFALVIAAYAARRKNKEEKASSTNNALESNDGTPPHKILENNDSSAHDVLRSVPAKC</sequence>
<proteinExistence type="predicted"/>
<feature type="region of interest" description="Disordered" evidence="1">
    <location>
        <begin position="169"/>
        <end position="191"/>
    </location>
</feature>
<organism evidence="3 4">
    <name type="scientific">Gigaspora margarita</name>
    <dbReference type="NCBI Taxonomy" id="4874"/>
    <lineage>
        <taxon>Eukaryota</taxon>
        <taxon>Fungi</taxon>
        <taxon>Fungi incertae sedis</taxon>
        <taxon>Mucoromycota</taxon>
        <taxon>Glomeromycotina</taxon>
        <taxon>Glomeromycetes</taxon>
        <taxon>Diversisporales</taxon>
        <taxon>Gigasporaceae</taxon>
        <taxon>Gigaspora</taxon>
    </lineage>
</organism>
<keyword evidence="2" id="KW-1133">Transmembrane helix</keyword>
<dbReference type="EMBL" id="WTPW01000339">
    <property type="protein sequence ID" value="KAF0521142.1"/>
    <property type="molecule type" value="Genomic_DNA"/>
</dbReference>
<protein>
    <submittedName>
        <fullName evidence="3">Uncharacterized protein</fullName>
    </submittedName>
</protein>
<evidence type="ECO:0000256" key="2">
    <source>
        <dbReference type="SAM" id="Phobius"/>
    </source>
</evidence>
<feature type="transmembrane region" description="Helical" evidence="2">
    <location>
        <begin position="12"/>
        <end position="35"/>
    </location>
</feature>
<keyword evidence="2" id="KW-0472">Membrane</keyword>
<evidence type="ECO:0000313" key="4">
    <source>
        <dbReference type="Proteomes" id="UP000439903"/>
    </source>
</evidence>